<gene>
    <name evidence="1" type="ORF">IEN85_05095</name>
</gene>
<keyword evidence="2" id="KW-1185">Reference proteome</keyword>
<dbReference type="RefSeq" id="WP_191615986.1">
    <property type="nucleotide sequence ID" value="NZ_JACYFG010000006.1"/>
</dbReference>
<name>A0A927IGN3_9BACT</name>
<evidence type="ECO:0000313" key="2">
    <source>
        <dbReference type="Proteomes" id="UP000622317"/>
    </source>
</evidence>
<evidence type="ECO:0000313" key="1">
    <source>
        <dbReference type="EMBL" id="MBD5778858.1"/>
    </source>
</evidence>
<proteinExistence type="predicted"/>
<dbReference type="Proteomes" id="UP000622317">
    <property type="component" value="Unassembled WGS sequence"/>
</dbReference>
<accession>A0A927IGN3</accession>
<sequence>MKRRLLPYAFTLIFLLLQSGCENTLPEFRRFEIVENASRVLVLDRHGLYFDEVDLASQIGIKISGPDPKPAHQPPASQTMPRWLQDFDDAVYLHVQSSLSERRESSWNYELVFPLSSLPPAYPSLPYKQVGYWPEPMPPEEVIAHAAEHEAQAVIVLESLVLTFVDTSAETTPPHIGAPPNLSPSGHIQLHMTGAFRSYDGKTGEEVDAQKFNNINAIPWQRAGTTTSTATSSAALEKMKTDLARAALEEIIKLVDKALIARDIKVQ</sequence>
<dbReference type="EMBL" id="JACYFG010000006">
    <property type="protein sequence ID" value="MBD5778858.1"/>
    <property type="molecule type" value="Genomic_DNA"/>
</dbReference>
<organism evidence="1 2">
    <name type="scientific">Pelagicoccus enzymogenes</name>
    <dbReference type="NCBI Taxonomy" id="2773457"/>
    <lineage>
        <taxon>Bacteria</taxon>
        <taxon>Pseudomonadati</taxon>
        <taxon>Verrucomicrobiota</taxon>
        <taxon>Opitutia</taxon>
        <taxon>Puniceicoccales</taxon>
        <taxon>Pelagicoccaceae</taxon>
        <taxon>Pelagicoccus</taxon>
    </lineage>
</organism>
<comment type="caution">
    <text evidence="1">The sequence shown here is derived from an EMBL/GenBank/DDBJ whole genome shotgun (WGS) entry which is preliminary data.</text>
</comment>
<dbReference type="AlphaFoldDB" id="A0A927IGN3"/>
<reference evidence="1" key="1">
    <citation type="submission" date="2020-09" db="EMBL/GenBank/DDBJ databases">
        <title>Pelagicoccus enzymogenes sp. nov. with an EPS production, isolated from marine sediment.</title>
        <authorList>
            <person name="Feng X."/>
        </authorList>
    </citation>
    <scope>NUCLEOTIDE SEQUENCE</scope>
    <source>
        <strain evidence="1">NFK12</strain>
    </source>
</reference>
<protein>
    <submittedName>
        <fullName evidence="1">Uncharacterized protein</fullName>
    </submittedName>
</protein>